<name>A0A921JQF7_9ACTN</name>
<dbReference type="Proteomes" id="UP000712713">
    <property type="component" value="Unassembled WGS sequence"/>
</dbReference>
<feature type="signal peptide" evidence="1">
    <location>
        <begin position="1"/>
        <end position="23"/>
    </location>
</feature>
<reference evidence="2" key="1">
    <citation type="journal article" date="2021" name="PeerJ">
        <title>Extensive microbial diversity within the chicken gut microbiome revealed by metagenomics and culture.</title>
        <authorList>
            <person name="Gilroy R."/>
            <person name="Ravi A."/>
            <person name="Getino M."/>
            <person name="Pursley I."/>
            <person name="Horton D.L."/>
            <person name="Alikhan N.F."/>
            <person name="Baker D."/>
            <person name="Gharbi K."/>
            <person name="Hall N."/>
            <person name="Watson M."/>
            <person name="Adriaenssens E.M."/>
            <person name="Foster-Nyarko E."/>
            <person name="Jarju S."/>
            <person name="Secka A."/>
            <person name="Antonio M."/>
            <person name="Oren A."/>
            <person name="Chaudhuri R.R."/>
            <person name="La Ragione R."/>
            <person name="Hildebrand F."/>
            <person name="Pallen M.J."/>
        </authorList>
    </citation>
    <scope>NUCLEOTIDE SEQUENCE</scope>
    <source>
        <strain evidence="2">ChiGjej3B3-7470</strain>
    </source>
</reference>
<evidence type="ECO:0000313" key="2">
    <source>
        <dbReference type="EMBL" id="HJE51021.1"/>
    </source>
</evidence>
<dbReference type="EMBL" id="DYZF01000081">
    <property type="protein sequence ID" value="HJE51021.1"/>
    <property type="molecule type" value="Genomic_DNA"/>
</dbReference>
<evidence type="ECO:0000256" key="1">
    <source>
        <dbReference type="SAM" id="SignalP"/>
    </source>
</evidence>
<evidence type="ECO:0000313" key="3">
    <source>
        <dbReference type="Proteomes" id="UP000712713"/>
    </source>
</evidence>
<comment type="caution">
    <text evidence="2">The sequence shown here is derived from an EMBL/GenBank/DDBJ whole genome shotgun (WGS) entry which is preliminary data.</text>
</comment>
<reference evidence="2" key="2">
    <citation type="submission" date="2021-09" db="EMBL/GenBank/DDBJ databases">
        <authorList>
            <person name="Gilroy R."/>
        </authorList>
    </citation>
    <scope>NUCLEOTIDE SEQUENCE</scope>
    <source>
        <strain evidence="2">ChiGjej3B3-7470</strain>
    </source>
</reference>
<organism evidence="2 3">
    <name type="scientific">Tessaracoccus flavescens</name>
    <dbReference type="NCBI Taxonomy" id="399497"/>
    <lineage>
        <taxon>Bacteria</taxon>
        <taxon>Bacillati</taxon>
        <taxon>Actinomycetota</taxon>
        <taxon>Actinomycetes</taxon>
        <taxon>Propionibacteriales</taxon>
        <taxon>Propionibacteriaceae</taxon>
        <taxon>Tessaracoccus</taxon>
    </lineage>
</organism>
<gene>
    <name evidence="2" type="ORF">K8V15_03430</name>
</gene>
<dbReference type="AlphaFoldDB" id="A0A921JQF7"/>
<accession>A0A921JQF7</accession>
<sequence>MKKRNRSVLSVVMLAAVATAVTAPEASADAWARQLSCPLGGTATISSNSSVNKRVEHYYDGVLRGSKNTGGSFTTSKPNVSGYVMASITAYDKLFSQSANCYCPPGANCGG</sequence>
<keyword evidence="1" id="KW-0732">Signal</keyword>
<protein>
    <submittedName>
        <fullName evidence="2">Uncharacterized protein</fullName>
    </submittedName>
</protein>
<feature type="chain" id="PRO_5038657546" evidence="1">
    <location>
        <begin position="24"/>
        <end position="111"/>
    </location>
</feature>
<proteinExistence type="predicted"/>